<dbReference type="Proteomes" id="UP001449795">
    <property type="component" value="Chromosome"/>
</dbReference>
<proteinExistence type="predicted"/>
<dbReference type="PANTHER" id="PTHR48073:SF2">
    <property type="entry name" value="O-SUCCINYLBENZOATE SYNTHASE"/>
    <property type="match status" value="1"/>
</dbReference>
<dbReference type="SMART" id="SM00922">
    <property type="entry name" value="MR_MLE"/>
    <property type="match status" value="1"/>
</dbReference>
<dbReference type="SUPFAM" id="SSF54826">
    <property type="entry name" value="Enolase N-terminal domain-like"/>
    <property type="match status" value="1"/>
</dbReference>
<reference evidence="3 4" key="1">
    <citation type="submission" date="2024-04" db="EMBL/GenBank/DDBJ databases">
        <title>Complete genome sequence of Nguyenibacter vanlangesis HBCM-1154, a strain capable of nitrogen fixation, IAA production, and phosphorus solubilization isolated from sugarcane soil.</title>
        <authorList>
            <person name="MY HANH P."/>
        </authorList>
    </citation>
    <scope>NUCLEOTIDE SEQUENCE [LARGE SCALE GENOMIC DNA]</scope>
    <source>
        <strain evidence="3 4">HBCM 1154</strain>
    </source>
</reference>
<keyword evidence="4" id="KW-1185">Reference proteome</keyword>
<organism evidence="3 4">
    <name type="scientific">Nguyenibacter vanlangensis</name>
    <dbReference type="NCBI Taxonomy" id="1216886"/>
    <lineage>
        <taxon>Bacteria</taxon>
        <taxon>Pseudomonadati</taxon>
        <taxon>Pseudomonadota</taxon>
        <taxon>Alphaproteobacteria</taxon>
        <taxon>Acetobacterales</taxon>
        <taxon>Acetobacteraceae</taxon>
        <taxon>Nguyenibacter</taxon>
    </lineage>
</organism>
<evidence type="ECO:0000313" key="4">
    <source>
        <dbReference type="Proteomes" id="UP001449795"/>
    </source>
</evidence>
<protein>
    <submittedName>
        <fullName evidence="3">Enolase C-terminal domain-like protein</fullName>
    </submittedName>
</protein>
<dbReference type="InterPro" id="IPR029017">
    <property type="entry name" value="Enolase-like_N"/>
</dbReference>
<gene>
    <name evidence="3" type="ORF">AAC691_06820</name>
</gene>
<dbReference type="Gene3D" id="3.20.20.120">
    <property type="entry name" value="Enolase-like C-terminal domain"/>
    <property type="match status" value="1"/>
</dbReference>
<dbReference type="InterPro" id="IPR013342">
    <property type="entry name" value="Mandelate_racemase_C"/>
</dbReference>
<dbReference type="Gene3D" id="3.30.390.10">
    <property type="entry name" value="Enolase-like, N-terminal domain"/>
    <property type="match status" value="1"/>
</dbReference>
<dbReference type="PANTHER" id="PTHR48073">
    <property type="entry name" value="O-SUCCINYLBENZOATE SYNTHASE-RELATED"/>
    <property type="match status" value="1"/>
</dbReference>
<dbReference type="InterPro" id="IPR036849">
    <property type="entry name" value="Enolase-like_C_sf"/>
</dbReference>
<dbReference type="EMBL" id="CP152276">
    <property type="protein sequence ID" value="XAE44142.1"/>
    <property type="molecule type" value="Genomic_DNA"/>
</dbReference>
<evidence type="ECO:0000313" key="3">
    <source>
        <dbReference type="EMBL" id="XAE44142.1"/>
    </source>
</evidence>
<evidence type="ECO:0000259" key="2">
    <source>
        <dbReference type="SMART" id="SM00922"/>
    </source>
</evidence>
<evidence type="ECO:0000256" key="1">
    <source>
        <dbReference type="ARBA" id="ARBA00022723"/>
    </source>
</evidence>
<keyword evidence="1" id="KW-0479">Metal-binding</keyword>
<name>A0ABZ3D9I7_9PROT</name>
<dbReference type="Pfam" id="PF13378">
    <property type="entry name" value="MR_MLE_C"/>
    <property type="match status" value="1"/>
</dbReference>
<dbReference type="RefSeq" id="WP_342629448.1">
    <property type="nucleotide sequence ID" value="NZ_CP152276.1"/>
</dbReference>
<feature type="domain" description="Mandelate racemase/muconate lactonizing enzyme C-terminal" evidence="2">
    <location>
        <begin position="190"/>
        <end position="281"/>
    </location>
</feature>
<dbReference type="SUPFAM" id="SSF51604">
    <property type="entry name" value="Enolase C-terminal domain-like"/>
    <property type="match status" value="1"/>
</dbReference>
<sequence length="413" mass="45308">MSVEHRFRENTLSYYSVEHLHPFKRLRLNGIFSSRGDIGMRTRFFHVTLPLKRPFAHMAHKRTTSDSVVLMIEHQGVTGIGECAPRKYVTGETAEQVIWSVNSALKSRGVAEALEASPIEFLSGMLNGDKRFSDIASLPNNARCLLEMALLDWLCHARSIALCDVIAASFESGLMPSKEITRVLDGHRNLDDFLSSDGPFHCIKVKATINSQSDIETVEKLRESIGPNRDIIVDANMGWTDENARSSMAKLGRAGATLFEEPLPARRYLDLADLRATTNQPIMLDESLCTLQDGEEAIARSSVDAFNIRISKNGGISGALGLIRLAQSSGIRWQLGVQVAEVGPLVAAERHLACTVGGYLTVEAGIGDEIFDEFVVDPYPTPDRKNNTIILPPGDGLGVQLSSNINKYNTALT</sequence>
<dbReference type="SFLD" id="SFLDS00001">
    <property type="entry name" value="Enolase"/>
    <property type="match status" value="1"/>
</dbReference>
<dbReference type="InterPro" id="IPR029065">
    <property type="entry name" value="Enolase_C-like"/>
</dbReference>
<accession>A0ABZ3D9I7</accession>